<accession>A0A4R1I1K9</accession>
<proteinExistence type="predicted"/>
<dbReference type="OrthoDB" id="5582316at2"/>
<keyword evidence="4" id="KW-1185">Reference proteome</keyword>
<name>A0A4R1I1K9_PSEEN</name>
<dbReference type="InterPro" id="IPR015168">
    <property type="entry name" value="SsuA/THI5"/>
</dbReference>
<dbReference type="RefSeq" id="WP_132423417.1">
    <property type="nucleotide sequence ID" value="NZ_SMFZ01000001.1"/>
</dbReference>
<gene>
    <name evidence="3" type="ORF">EV378_2160</name>
</gene>
<evidence type="ECO:0000259" key="2">
    <source>
        <dbReference type="Pfam" id="PF09084"/>
    </source>
</evidence>
<reference evidence="3 4" key="1">
    <citation type="submission" date="2019-03" db="EMBL/GenBank/DDBJ databases">
        <title>Sequencing the genomes of 1000 actinobacteria strains.</title>
        <authorList>
            <person name="Klenk H.-P."/>
        </authorList>
    </citation>
    <scope>NUCLEOTIDE SEQUENCE [LARGE SCALE GENOMIC DNA]</scope>
    <source>
        <strain evidence="3 4">DSM 44969</strain>
    </source>
</reference>
<dbReference type="PANTHER" id="PTHR30024:SF48">
    <property type="entry name" value="ABC TRANSPORTER SUBSTRATE-BINDING PROTEIN"/>
    <property type="match status" value="1"/>
</dbReference>
<dbReference type="Gene3D" id="3.40.190.10">
    <property type="entry name" value="Periplasmic binding protein-like II"/>
    <property type="match status" value="2"/>
</dbReference>
<dbReference type="Pfam" id="PF09084">
    <property type="entry name" value="NMT1"/>
    <property type="match status" value="1"/>
</dbReference>
<dbReference type="AlphaFoldDB" id="A0A4R1I1K9"/>
<feature type="domain" description="SsuA/THI5-like" evidence="2">
    <location>
        <begin position="137"/>
        <end position="210"/>
    </location>
</feature>
<sequence>MTRPRSRVYAALFTLLAVALSACAAGGGSGAPARNADGSLDLSDVTLRVGPFQEQTIEAAERSGLFADTPYTIDWSVSVAAGPAMESLNADAIDLVWGLSSTAPEKAQADAATAWTDEDVRFKTVALLEPAFADEYPPAVVAVKKDLPGVNSIADLRGTRVGFNSGGNNHAAFLLALDSAGLSPDDVQGVDVPYKDRPQLLRTGSLDADVNSADGLAAAISDGARVISTSKQFGYPGTTALTARKAVLDDPATAAALEDLVGRITRFHAWWNADLDRSAKLVADFSKIDEKTALTRAKLAGVRVVPVTPQAVAAEQKVIDRLHGVGFTKNQVDIGLVFDDRYNAAIERAARSAK</sequence>
<comment type="caution">
    <text evidence="3">The sequence shown here is derived from an EMBL/GenBank/DDBJ whole genome shotgun (WGS) entry which is preliminary data.</text>
</comment>
<dbReference type="Proteomes" id="UP000295560">
    <property type="component" value="Unassembled WGS sequence"/>
</dbReference>
<feature type="signal peptide" evidence="1">
    <location>
        <begin position="1"/>
        <end position="24"/>
    </location>
</feature>
<organism evidence="3 4">
    <name type="scientific">Pseudonocardia endophytica</name>
    <dbReference type="NCBI Taxonomy" id="401976"/>
    <lineage>
        <taxon>Bacteria</taxon>
        <taxon>Bacillati</taxon>
        <taxon>Actinomycetota</taxon>
        <taxon>Actinomycetes</taxon>
        <taxon>Pseudonocardiales</taxon>
        <taxon>Pseudonocardiaceae</taxon>
        <taxon>Pseudonocardia</taxon>
    </lineage>
</organism>
<dbReference type="EMBL" id="SMFZ01000001">
    <property type="protein sequence ID" value="TCK26329.1"/>
    <property type="molecule type" value="Genomic_DNA"/>
</dbReference>
<evidence type="ECO:0000256" key="1">
    <source>
        <dbReference type="SAM" id="SignalP"/>
    </source>
</evidence>
<dbReference type="SUPFAM" id="SSF53850">
    <property type="entry name" value="Periplasmic binding protein-like II"/>
    <property type="match status" value="1"/>
</dbReference>
<evidence type="ECO:0000313" key="3">
    <source>
        <dbReference type="EMBL" id="TCK26329.1"/>
    </source>
</evidence>
<dbReference type="PANTHER" id="PTHR30024">
    <property type="entry name" value="ALIPHATIC SULFONATES-BINDING PROTEIN-RELATED"/>
    <property type="match status" value="1"/>
</dbReference>
<dbReference type="PROSITE" id="PS51257">
    <property type="entry name" value="PROKAR_LIPOPROTEIN"/>
    <property type="match status" value="1"/>
</dbReference>
<evidence type="ECO:0000313" key="4">
    <source>
        <dbReference type="Proteomes" id="UP000295560"/>
    </source>
</evidence>
<protein>
    <submittedName>
        <fullName evidence="3">ABC-type nitrate/sulfonate/bicarbonate transport system substrate-binding protein</fullName>
    </submittedName>
</protein>
<feature type="chain" id="PRO_5020219280" evidence="1">
    <location>
        <begin position="25"/>
        <end position="354"/>
    </location>
</feature>
<keyword evidence="1" id="KW-0732">Signal</keyword>